<dbReference type="EMBL" id="LAZR01035263">
    <property type="protein sequence ID" value="KKL27979.1"/>
    <property type="molecule type" value="Genomic_DNA"/>
</dbReference>
<feature type="region of interest" description="Disordered" evidence="1">
    <location>
        <begin position="1"/>
        <end position="55"/>
    </location>
</feature>
<evidence type="ECO:0000313" key="2">
    <source>
        <dbReference type="EMBL" id="KKL27979.1"/>
    </source>
</evidence>
<dbReference type="InterPro" id="IPR008515">
    <property type="entry name" value="Ubiquitin-like_Pup"/>
</dbReference>
<organism evidence="2">
    <name type="scientific">marine sediment metagenome</name>
    <dbReference type="NCBI Taxonomy" id="412755"/>
    <lineage>
        <taxon>unclassified sequences</taxon>
        <taxon>metagenomes</taxon>
        <taxon>ecological metagenomes</taxon>
    </lineage>
</organism>
<name>A0A0F9C1E2_9ZZZZ</name>
<sequence length="85" mass="9397">MSQKQENKSAPKEEKAQTPVEPKNKTAEGAEIIQKAEDAEADIDKAIDAATTDKGEMDSLMDEIDEVLEKNAEQFVKDYVQRGGQ</sequence>
<accession>A0A0F9C1E2</accession>
<dbReference type="GO" id="GO:0031386">
    <property type="term" value="F:protein tag activity"/>
    <property type="evidence" value="ECO:0007669"/>
    <property type="project" value="InterPro"/>
</dbReference>
<protein>
    <recommendedName>
        <fullName evidence="3">Prokaryotic ubiquitin-like protein Pup</fullName>
    </recommendedName>
</protein>
<proteinExistence type="predicted"/>
<comment type="caution">
    <text evidence="2">The sequence shown here is derived from an EMBL/GenBank/DDBJ whole genome shotgun (WGS) entry which is preliminary data.</text>
</comment>
<dbReference type="GO" id="GO:0019941">
    <property type="term" value="P:modification-dependent protein catabolic process"/>
    <property type="evidence" value="ECO:0007669"/>
    <property type="project" value="InterPro"/>
</dbReference>
<evidence type="ECO:0008006" key="3">
    <source>
        <dbReference type="Google" id="ProtNLM"/>
    </source>
</evidence>
<dbReference type="AlphaFoldDB" id="A0A0F9C1E2"/>
<reference evidence="2" key="1">
    <citation type="journal article" date="2015" name="Nature">
        <title>Complex archaea that bridge the gap between prokaryotes and eukaryotes.</title>
        <authorList>
            <person name="Spang A."/>
            <person name="Saw J.H."/>
            <person name="Jorgensen S.L."/>
            <person name="Zaremba-Niedzwiedzka K."/>
            <person name="Martijn J."/>
            <person name="Lind A.E."/>
            <person name="van Eijk R."/>
            <person name="Schleper C."/>
            <person name="Guy L."/>
            <person name="Ettema T.J."/>
        </authorList>
    </citation>
    <scope>NUCLEOTIDE SEQUENCE</scope>
</reference>
<dbReference type="GO" id="GO:0010498">
    <property type="term" value="P:proteasomal protein catabolic process"/>
    <property type="evidence" value="ECO:0007669"/>
    <property type="project" value="InterPro"/>
</dbReference>
<dbReference type="GO" id="GO:0070628">
    <property type="term" value="F:proteasome binding"/>
    <property type="evidence" value="ECO:0007669"/>
    <property type="project" value="InterPro"/>
</dbReference>
<dbReference type="Pfam" id="PF05639">
    <property type="entry name" value="Pup"/>
    <property type="match status" value="1"/>
</dbReference>
<dbReference type="NCBIfam" id="TIGR03687">
    <property type="entry name" value="pupylate_cterm"/>
    <property type="match status" value="1"/>
</dbReference>
<evidence type="ECO:0000256" key="1">
    <source>
        <dbReference type="SAM" id="MobiDB-lite"/>
    </source>
</evidence>
<gene>
    <name evidence="2" type="ORF">LCGC14_2379720</name>
</gene>
<dbReference type="GO" id="GO:0070490">
    <property type="term" value="P:protein pupylation"/>
    <property type="evidence" value="ECO:0007669"/>
    <property type="project" value="InterPro"/>
</dbReference>